<accession>A0A6V7TVH1</accession>
<reference evidence="2 3" key="1">
    <citation type="submission" date="2020-08" db="EMBL/GenBank/DDBJ databases">
        <authorList>
            <person name="Koutsovoulos G."/>
            <person name="Danchin GJ E."/>
        </authorList>
    </citation>
    <scope>NUCLEOTIDE SEQUENCE [LARGE SCALE GENOMIC DNA]</scope>
</reference>
<dbReference type="Proteomes" id="UP000580250">
    <property type="component" value="Unassembled WGS sequence"/>
</dbReference>
<comment type="caution">
    <text evidence="2">The sequence shown here is derived from an EMBL/GenBank/DDBJ whole genome shotgun (WGS) entry which is preliminary data.</text>
</comment>
<feature type="chain" id="PRO_5028217778" evidence="1">
    <location>
        <begin position="17"/>
        <end position="158"/>
    </location>
</feature>
<evidence type="ECO:0000313" key="2">
    <source>
        <dbReference type="EMBL" id="CAD2132661.1"/>
    </source>
</evidence>
<sequence length="158" mass="18778">MTFYLFFNFFLFFTFCFQLKNIHSNYSEKWKDRLPYYKLKLNSDSKPTNCNRQNSSVFWNKIVPVPGGVNIKTTKPFYPNLKSNFVFHPPISSKSSFPSKYSSYSSHHLSPPYNQRQKHNLPSLKNLGGHYFIQHFLLHLHYLNLLGQKKEQNILLLH</sequence>
<keyword evidence="1" id="KW-0732">Signal</keyword>
<gene>
    <name evidence="2" type="ORF">MENT_LOCUS3748</name>
</gene>
<name>A0A6V7TVH1_MELEN</name>
<feature type="signal peptide" evidence="1">
    <location>
        <begin position="1"/>
        <end position="16"/>
    </location>
</feature>
<protein>
    <submittedName>
        <fullName evidence="2">Uncharacterized protein</fullName>
    </submittedName>
</protein>
<dbReference type="EMBL" id="CAJEWN010000012">
    <property type="protein sequence ID" value="CAD2132661.1"/>
    <property type="molecule type" value="Genomic_DNA"/>
</dbReference>
<evidence type="ECO:0000313" key="3">
    <source>
        <dbReference type="Proteomes" id="UP000580250"/>
    </source>
</evidence>
<organism evidence="2 3">
    <name type="scientific">Meloidogyne enterolobii</name>
    <name type="common">Root-knot nematode worm</name>
    <name type="synonym">Meloidogyne mayaguensis</name>
    <dbReference type="NCBI Taxonomy" id="390850"/>
    <lineage>
        <taxon>Eukaryota</taxon>
        <taxon>Metazoa</taxon>
        <taxon>Ecdysozoa</taxon>
        <taxon>Nematoda</taxon>
        <taxon>Chromadorea</taxon>
        <taxon>Rhabditida</taxon>
        <taxon>Tylenchina</taxon>
        <taxon>Tylenchomorpha</taxon>
        <taxon>Tylenchoidea</taxon>
        <taxon>Meloidogynidae</taxon>
        <taxon>Meloidogyninae</taxon>
        <taxon>Meloidogyne</taxon>
    </lineage>
</organism>
<proteinExistence type="predicted"/>
<dbReference type="AlphaFoldDB" id="A0A6V7TVH1"/>
<evidence type="ECO:0000256" key="1">
    <source>
        <dbReference type="SAM" id="SignalP"/>
    </source>
</evidence>